<feature type="region of interest" description="Disordered" evidence="1">
    <location>
        <begin position="1"/>
        <end position="69"/>
    </location>
</feature>
<protein>
    <submittedName>
        <fullName evidence="2">Uncharacterized protein</fullName>
    </submittedName>
</protein>
<comment type="caution">
    <text evidence="2">The sequence shown here is derived from an EMBL/GenBank/DDBJ whole genome shotgun (WGS) entry which is preliminary data.</text>
</comment>
<gene>
    <name evidence="2" type="ORF">C451_03119</name>
</gene>
<evidence type="ECO:0000313" key="3">
    <source>
        <dbReference type="Proteomes" id="UP000011680"/>
    </source>
</evidence>
<accession>M0NFG7</accession>
<reference evidence="2 3" key="1">
    <citation type="journal article" date="2014" name="PLoS Genet.">
        <title>Phylogenetically driven sequencing of extremely halophilic archaea reveals strategies for static and dynamic osmo-response.</title>
        <authorList>
            <person name="Becker E.A."/>
            <person name="Seitzer P.M."/>
            <person name="Tritt A."/>
            <person name="Larsen D."/>
            <person name="Krusor M."/>
            <person name="Yao A.I."/>
            <person name="Wu D."/>
            <person name="Madern D."/>
            <person name="Eisen J.A."/>
            <person name="Darling A.E."/>
            <person name="Facciotti M.T."/>
        </authorList>
    </citation>
    <scope>NUCLEOTIDE SEQUENCE [LARGE SCALE GENOMIC DNA]</scope>
    <source>
        <strain evidence="2 3">JCM 13552</strain>
    </source>
</reference>
<dbReference type="AlphaFoldDB" id="M0NFG7"/>
<sequence length="69" mass="7345">MMVAAGFDHKNDELGTARTDPAATAEPTSFELSDGTEILYVPGDPEYHEVIERPTASSPSGQGPTIDPR</sequence>
<evidence type="ECO:0000313" key="2">
    <source>
        <dbReference type="EMBL" id="EMA56298.1"/>
    </source>
</evidence>
<dbReference type="EMBL" id="AOMF01000068">
    <property type="protein sequence ID" value="EMA56298.1"/>
    <property type="molecule type" value="Genomic_DNA"/>
</dbReference>
<proteinExistence type="predicted"/>
<dbReference type="PATRIC" id="fig|1227457.3.peg.550"/>
<name>M0NFG7_9EURY</name>
<organism evidence="2 3">
    <name type="scientific">Halococcus thailandensis JCM 13552</name>
    <dbReference type="NCBI Taxonomy" id="1227457"/>
    <lineage>
        <taxon>Archaea</taxon>
        <taxon>Methanobacteriati</taxon>
        <taxon>Methanobacteriota</taxon>
        <taxon>Stenosarchaea group</taxon>
        <taxon>Halobacteria</taxon>
        <taxon>Halobacteriales</taxon>
        <taxon>Halococcaceae</taxon>
        <taxon>Halococcus</taxon>
    </lineage>
</organism>
<dbReference type="RefSeq" id="WP_007737533.1">
    <property type="nucleotide sequence ID" value="NZ_AOMF01000068.1"/>
</dbReference>
<keyword evidence="3" id="KW-1185">Reference proteome</keyword>
<dbReference type="Proteomes" id="UP000011680">
    <property type="component" value="Unassembled WGS sequence"/>
</dbReference>
<evidence type="ECO:0000256" key="1">
    <source>
        <dbReference type="SAM" id="MobiDB-lite"/>
    </source>
</evidence>